<dbReference type="HOGENOM" id="CLU_946146_0_0_10"/>
<dbReference type="EMBL" id="ACIJ02000023">
    <property type="protein sequence ID" value="EEX70980.1"/>
    <property type="molecule type" value="Genomic_DNA"/>
</dbReference>
<dbReference type="Proteomes" id="UP000003460">
    <property type="component" value="Unassembled WGS sequence"/>
</dbReference>
<dbReference type="STRING" id="626522.GCWU000325_02225"/>
<sequence>MVVIELAGAKRFHKFAESVVAQFVDILVTTRPQRRESYRPEQGYDAGRQIKARRPQFYAERSLRNNDFPLLQDHERRNQQRCNAQTDQQRHHRVRFKDVSDDLIRVNQVVDSYKIIAYPKFSPKEISRNGIDEQGRDKDEHGQEKDHLTIHRPNAGKGPTKAETHSLIEGQVSQNARQTLIKFRQTFIEERQIEEDDQEQSAQDVIERPAMFAFGDKEVVEENTESPQQAHAGVSQSAAHKGQNEGAKRQTANRLRIEDQNQAEDESGQDRESDHADQRAEKVDIRLTCLHTEK</sequence>
<comment type="caution">
    <text evidence="2">The sequence shown here is derived from an EMBL/GenBank/DDBJ whole genome shotgun (WGS) entry which is preliminary data.</text>
</comment>
<feature type="compositionally biased region" description="Basic and acidic residues" evidence="1">
    <location>
        <begin position="268"/>
        <end position="294"/>
    </location>
</feature>
<feature type="region of interest" description="Disordered" evidence="1">
    <location>
        <begin position="220"/>
        <end position="294"/>
    </location>
</feature>
<keyword evidence="3" id="KW-1185">Reference proteome</keyword>
<evidence type="ECO:0000313" key="3">
    <source>
        <dbReference type="Proteomes" id="UP000003460"/>
    </source>
</evidence>
<name>C9LJ13_9BACT</name>
<accession>C9LJ13</accession>
<reference evidence="2" key="1">
    <citation type="submission" date="2009-09" db="EMBL/GenBank/DDBJ databases">
        <authorList>
            <person name="Weinstock G."/>
            <person name="Sodergren E."/>
            <person name="Clifton S."/>
            <person name="Fulton L."/>
            <person name="Fulton B."/>
            <person name="Courtney L."/>
            <person name="Fronick C."/>
            <person name="Harrison M."/>
            <person name="Strong C."/>
            <person name="Farmer C."/>
            <person name="Delahaunty K."/>
            <person name="Markovic C."/>
            <person name="Hall O."/>
            <person name="Minx P."/>
            <person name="Tomlinson C."/>
            <person name="Mitreva M."/>
            <person name="Nelson J."/>
            <person name="Hou S."/>
            <person name="Wollam A."/>
            <person name="Pepin K.H."/>
            <person name="Johnson M."/>
            <person name="Bhonagiri V."/>
            <person name="Nash W.E."/>
            <person name="Warren W."/>
            <person name="Chinwalla A."/>
            <person name="Mardis E.R."/>
            <person name="Wilson R.K."/>
        </authorList>
    </citation>
    <scope>NUCLEOTIDE SEQUENCE [LARGE SCALE GENOMIC DNA]</scope>
    <source>
        <strain evidence="2">ATCC 51259</strain>
    </source>
</reference>
<organism evidence="2 3">
    <name type="scientific">Alloprevotella tannerae ATCC 51259</name>
    <dbReference type="NCBI Taxonomy" id="626522"/>
    <lineage>
        <taxon>Bacteria</taxon>
        <taxon>Pseudomonadati</taxon>
        <taxon>Bacteroidota</taxon>
        <taxon>Bacteroidia</taxon>
        <taxon>Bacteroidales</taxon>
        <taxon>Prevotellaceae</taxon>
        <taxon>Alloprevotella</taxon>
    </lineage>
</organism>
<feature type="compositionally biased region" description="Basic and acidic residues" evidence="1">
    <location>
        <begin position="125"/>
        <end position="149"/>
    </location>
</feature>
<feature type="region of interest" description="Disordered" evidence="1">
    <location>
        <begin position="125"/>
        <end position="164"/>
    </location>
</feature>
<gene>
    <name evidence="2" type="ORF">GCWU000325_02225</name>
</gene>
<proteinExistence type="predicted"/>
<evidence type="ECO:0000256" key="1">
    <source>
        <dbReference type="SAM" id="MobiDB-lite"/>
    </source>
</evidence>
<evidence type="ECO:0000313" key="2">
    <source>
        <dbReference type="EMBL" id="EEX70980.1"/>
    </source>
</evidence>
<feature type="compositionally biased region" description="Polar residues" evidence="1">
    <location>
        <begin position="225"/>
        <end position="238"/>
    </location>
</feature>
<protein>
    <submittedName>
        <fullName evidence="2">Uncharacterized protein</fullName>
    </submittedName>
</protein>
<dbReference type="AlphaFoldDB" id="C9LJ13"/>